<dbReference type="RefSeq" id="WP_035072420.1">
    <property type="nucleotide sequence ID" value="NZ_JMIH01000015.1"/>
</dbReference>
<evidence type="ECO:0000256" key="1">
    <source>
        <dbReference type="SAM" id="SignalP"/>
    </source>
</evidence>
<protein>
    <recommendedName>
        <fullName evidence="4">Cell surface protein</fullName>
    </recommendedName>
</protein>
<comment type="caution">
    <text evidence="2">The sequence shown here is derived from an EMBL/GenBank/DDBJ whole genome shotgun (WGS) entry which is preliminary data.</text>
</comment>
<dbReference type="Proteomes" id="UP000027821">
    <property type="component" value="Unassembled WGS sequence"/>
</dbReference>
<keyword evidence="1" id="KW-0732">Signal</keyword>
<dbReference type="InterPro" id="IPR011048">
    <property type="entry name" value="Haem_d1_sf"/>
</dbReference>
<name>A0A074KWT3_9BACT</name>
<dbReference type="PANTHER" id="PTHR47197:SF3">
    <property type="entry name" value="DIHYDRO-HEME D1 DEHYDROGENASE"/>
    <property type="match status" value="1"/>
</dbReference>
<dbReference type="eggNOG" id="COG3391">
    <property type="taxonomic scope" value="Bacteria"/>
</dbReference>
<dbReference type="InterPro" id="IPR051200">
    <property type="entry name" value="Host-pathogen_enzymatic-act"/>
</dbReference>
<dbReference type="PANTHER" id="PTHR47197">
    <property type="entry name" value="PROTEIN NIRF"/>
    <property type="match status" value="1"/>
</dbReference>
<organism evidence="2 3">
    <name type="scientific">Anditalea andensis</name>
    <dbReference type="NCBI Taxonomy" id="1048983"/>
    <lineage>
        <taxon>Bacteria</taxon>
        <taxon>Pseudomonadati</taxon>
        <taxon>Bacteroidota</taxon>
        <taxon>Cytophagia</taxon>
        <taxon>Cytophagales</taxon>
        <taxon>Cytophagaceae</taxon>
        <taxon>Anditalea</taxon>
    </lineage>
</organism>
<dbReference type="SUPFAM" id="SSF51004">
    <property type="entry name" value="C-terminal (heme d1) domain of cytochrome cd1-nitrite reductase"/>
    <property type="match status" value="1"/>
</dbReference>
<accession>A0A074KWT3</accession>
<feature type="chain" id="PRO_5001695468" description="Cell surface protein" evidence="1">
    <location>
        <begin position="23"/>
        <end position="357"/>
    </location>
</feature>
<evidence type="ECO:0008006" key="4">
    <source>
        <dbReference type="Google" id="ProtNLM"/>
    </source>
</evidence>
<dbReference type="Pfam" id="PF16819">
    <property type="entry name" value="DUF5074"/>
    <property type="match status" value="1"/>
</dbReference>
<dbReference type="PROSITE" id="PS51257">
    <property type="entry name" value="PROKAR_LIPOPROTEIN"/>
    <property type="match status" value="1"/>
</dbReference>
<dbReference type="STRING" id="1048983.EL17_06830"/>
<sequence length="357" mass="38619">MMTNVTKSAFYAIALTSGFLFSCNNDPENPAEAFGRFGEGVYITNEGNTQTNTGTISYFNPSTSQVENNIFSTENDMDLGIYVQSIADHNDKGYIAVDNMNRVYVVDINSFELEAIIEDLAKPQHFIGLNDTKGYIAQWGADGFGGDIAVVNLATNTVSGNIAVGLGPKQMLLHGNNLIVLNTGGFGLGNSFSVINTQNDQVTHTVEIGDNPNSAVIDRNGALWILCGGRYKSDWSGLETKGKIYKINTSSYSIEAQYEFESDSSQPGNLAIDNTGDNLFYTYNRGVHTSSITDFAVTNPIINRSFYGFGVSKSDNMIYGANAVDFASAGWLIRFTSAGVPQDSVRVGIAPSGFLFR</sequence>
<evidence type="ECO:0000313" key="3">
    <source>
        <dbReference type="Proteomes" id="UP000027821"/>
    </source>
</evidence>
<dbReference type="AlphaFoldDB" id="A0A074KWT3"/>
<keyword evidence="3" id="KW-1185">Reference proteome</keyword>
<evidence type="ECO:0000313" key="2">
    <source>
        <dbReference type="EMBL" id="KEO74446.1"/>
    </source>
</evidence>
<dbReference type="OrthoDB" id="9773938at2"/>
<proteinExistence type="predicted"/>
<dbReference type="Gene3D" id="2.130.10.10">
    <property type="entry name" value="YVTN repeat-like/Quinoprotein amine dehydrogenase"/>
    <property type="match status" value="1"/>
</dbReference>
<reference evidence="2 3" key="1">
    <citation type="submission" date="2014-04" db="EMBL/GenBank/DDBJ databases">
        <title>Characterization and application of a salt tolerant electro-active bacterium.</title>
        <authorList>
            <person name="Yang L."/>
            <person name="Wei S."/>
            <person name="Tay Q.X.M."/>
        </authorList>
    </citation>
    <scope>NUCLEOTIDE SEQUENCE [LARGE SCALE GENOMIC DNA]</scope>
    <source>
        <strain evidence="2 3">LY1</strain>
    </source>
</reference>
<dbReference type="InterPro" id="IPR031815">
    <property type="entry name" value="DUF5074"/>
</dbReference>
<gene>
    <name evidence="2" type="ORF">EL17_06830</name>
</gene>
<dbReference type="InterPro" id="IPR015943">
    <property type="entry name" value="WD40/YVTN_repeat-like_dom_sf"/>
</dbReference>
<dbReference type="EMBL" id="JMIH01000015">
    <property type="protein sequence ID" value="KEO74446.1"/>
    <property type="molecule type" value="Genomic_DNA"/>
</dbReference>
<feature type="signal peptide" evidence="1">
    <location>
        <begin position="1"/>
        <end position="22"/>
    </location>
</feature>